<proteinExistence type="predicted"/>
<keyword evidence="2" id="KW-1185">Reference proteome</keyword>
<dbReference type="PANTHER" id="PTHR47331">
    <property type="entry name" value="PHD-TYPE DOMAIN-CONTAINING PROTEIN"/>
    <property type="match status" value="1"/>
</dbReference>
<dbReference type="PANTHER" id="PTHR47331:SF5">
    <property type="entry name" value="RIBONUCLEASE H"/>
    <property type="match status" value="1"/>
</dbReference>
<feature type="region of interest" description="Disordered" evidence="1">
    <location>
        <begin position="1"/>
        <end position="38"/>
    </location>
</feature>
<sequence length="443" mass="49039">MEDVEKLEKLNSTTPASTSTAEESKSTQQQKSTASANVNNHRIGAHEKINENHPSSSIINNQRHSTQPSVLLVTALVKAASPRGYSIDARVLIDQGSEISFITDNLVHQLHLKRAHSTLELIGIGGTPSRTTRGVVSVVLQSNMGNQRVEITAHILKKLTTRLPSFSCSTTRIGSLQDFQLADPDYLKPGPIDIIIGSDNYGRIIKEKVIKSTSTQLVGQQTAFGLIISGPINCHSCSPRISSTAVRNSANEQLLELLQKFWVQEEINNSMECHELSPEDHQCEMHFKSTHSRDETGRYVVRLPLKTSATALGDSRLKATRQLHSVMRRLQKDEAHSALYKAFINEYQQLNHLQEAPETPEPSPAYYLPHHGVLRDDAVTTKLRVVFNGSSASSTGISLNDIPYPGEKLQVDAVNVLTWVRKHQFVSHEGGEILKLFLNVISN</sequence>
<accession>A0A9R1TQ98</accession>
<gene>
    <name evidence="3" type="primary">LOC105272832</name>
</gene>
<organism evidence="2 3">
    <name type="scientific">Fopius arisanus</name>
    <dbReference type="NCBI Taxonomy" id="64838"/>
    <lineage>
        <taxon>Eukaryota</taxon>
        <taxon>Metazoa</taxon>
        <taxon>Ecdysozoa</taxon>
        <taxon>Arthropoda</taxon>
        <taxon>Hexapoda</taxon>
        <taxon>Insecta</taxon>
        <taxon>Pterygota</taxon>
        <taxon>Neoptera</taxon>
        <taxon>Endopterygota</taxon>
        <taxon>Hymenoptera</taxon>
        <taxon>Apocrita</taxon>
        <taxon>Ichneumonoidea</taxon>
        <taxon>Braconidae</taxon>
        <taxon>Opiinae</taxon>
        <taxon>Fopius</taxon>
    </lineage>
</organism>
<reference evidence="3" key="1">
    <citation type="submission" date="2025-08" db="UniProtKB">
        <authorList>
            <consortium name="RefSeq"/>
        </authorList>
    </citation>
    <scope>IDENTIFICATION</scope>
    <source>
        <strain evidence="3">USDA-PBARC FA_bdor</strain>
        <tissue evidence="3">Whole organism</tissue>
    </source>
</reference>
<feature type="compositionally biased region" description="Low complexity" evidence="1">
    <location>
        <begin position="12"/>
        <end position="36"/>
    </location>
</feature>
<evidence type="ECO:0008006" key="4">
    <source>
        <dbReference type="Google" id="ProtNLM"/>
    </source>
</evidence>
<evidence type="ECO:0000313" key="2">
    <source>
        <dbReference type="Proteomes" id="UP000694866"/>
    </source>
</evidence>
<evidence type="ECO:0000313" key="3">
    <source>
        <dbReference type="RefSeq" id="XP_011313359.1"/>
    </source>
</evidence>
<dbReference type="CDD" id="cd00303">
    <property type="entry name" value="retropepsin_like"/>
    <property type="match status" value="1"/>
</dbReference>
<dbReference type="Proteomes" id="UP000694866">
    <property type="component" value="Unplaced"/>
</dbReference>
<dbReference type="GeneID" id="105272832"/>
<dbReference type="OrthoDB" id="5920040at2759"/>
<dbReference type="Gene3D" id="2.40.70.10">
    <property type="entry name" value="Acid Proteases"/>
    <property type="match status" value="1"/>
</dbReference>
<dbReference type="RefSeq" id="XP_011313359.1">
    <property type="nucleotide sequence ID" value="XM_011315057.1"/>
</dbReference>
<dbReference type="AlphaFoldDB" id="A0A9R1TQ98"/>
<protein>
    <recommendedName>
        <fullName evidence="4">Peptidase A2 domain-containing protein</fullName>
    </recommendedName>
</protein>
<evidence type="ECO:0000256" key="1">
    <source>
        <dbReference type="SAM" id="MobiDB-lite"/>
    </source>
</evidence>
<dbReference type="KEGG" id="fas:105272832"/>
<name>A0A9R1TQ98_9HYME</name>
<dbReference type="InterPro" id="IPR021109">
    <property type="entry name" value="Peptidase_aspartic_dom_sf"/>
</dbReference>